<evidence type="ECO:0000256" key="8">
    <source>
        <dbReference type="ARBA" id="ARBA00031559"/>
    </source>
</evidence>
<comment type="caution">
    <text evidence="9">The sequence shown here is derived from an EMBL/GenBank/DDBJ whole genome shotgun (WGS) entry which is preliminary data.</text>
</comment>
<reference evidence="9 10" key="1">
    <citation type="journal article" date="2015" name="Antonie Van Leeuwenhoek">
        <title>Oricola cellulosilytica gen. nov., sp. nov., a cellulose-degrading bacterium of the family Phyllobacteriaceae isolated from surface seashore water, and emended descriptions of Mesorhizobium loti and Phyllobacterium myrsinacearum.</title>
        <authorList>
            <person name="Hameed A."/>
            <person name="Shahina M."/>
            <person name="Lai W.A."/>
            <person name="Lin S.Y."/>
            <person name="Young L.S."/>
            <person name="Liu Y.C."/>
            <person name="Hsu Y.H."/>
            <person name="Young C.C."/>
        </authorList>
    </citation>
    <scope>NUCLEOTIDE SEQUENCE [LARGE SCALE GENOMIC DNA]</scope>
    <source>
        <strain evidence="9 10">KCTC 52183</strain>
    </source>
</reference>
<dbReference type="InterPro" id="IPR016125">
    <property type="entry name" value="Peptidase_C15-like"/>
</dbReference>
<keyword evidence="3" id="KW-0963">Cytoplasm</keyword>
<dbReference type="PRINTS" id="PR00706">
    <property type="entry name" value="PYROGLUPTASE"/>
</dbReference>
<dbReference type="PANTHER" id="PTHR23402">
    <property type="entry name" value="PROTEASE FAMILY C15 PYROGLUTAMYL-PEPTIDASE I-RELATED"/>
    <property type="match status" value="1"/>
</dbReference>
<proteinExistence type="inferred from homology"/>
<evidence type="ECO:0000256" key="6">
    <source>
        <dbReference type="ARBA" id="ARBA00022807"/>
    </source>
</evidence>
<evidence type="ECO:0000313" key="9">
    <source>
        <dbReference type="EMBL" id="TCD14338.1"/>
    </source>
</evidence>
<evidence type="ECO:0000313" key="10">
    <source>
        <dbReference type="Proteomes" id="UP000291301"/>
    </source>
</evidence>
<accession>A0A4R0PD42</accession>
<evidence type="ECO:0000256" key="2">
    <source>
        <dbReference type="ARBA" id="ARBA00019191"/>
    </source>
</evidence>
<dbReference type="InterPro" id="IPR000816">
    <property type="entry name" value="Peptidase_C15"/>
</dbReference>
<dbReference type="GO" id="GO:0006508">
    <property type="term" value="P:proteolysis"/>
    <property type="evidence" value="ECO:0007669"/>
    <property type="project" value="UniProtKB-KW"/>
</dbReference>
<evidence type="ECO:0000256" key="5">
    <source>
        <dbReference type="ARBA" id="ARBA00022801"/>
    </source>
</evidence>
<dbReference type="EMBL" id="SJST01000003">
    <property type="protein sequence ID" value="TCD14338.1"/>
    <property type="molecule type" value="Genomic_DNA"/>
</dbReference>
<keyword evidence="4" id="KW-0645">Protease</keyword>
<dbReference type="PANTHER" id="PTHR23402:SF1">
    <property type="entry name" value="PYROGLUTAMYL-PEPTIDASE I"/>
    <property type="match status" value="1"/>
</dbReference>
<evidence type="ECO:0000256" key="7">
    <source>
        <dbReference type="ARBA" id="ARBA00030836"/>
    </source>
</evidence>
<sequence length="230" mass="24256">MAGPARTGASTRKGVARAVADKTRLLVTGFTPFPGAPVNPSEHLMHRFQARPPIFRGPVECRFAVLPVSWTEAVPALETVAAGFDPQIAVHFGLDAAAKGFRLERSAHNSVGADRLDAGQMRPSASAIIPNGGSISSTLPLEDIAAVLEEEGLPVEWSGDAGDYLCNYVFYHSAAGACRGLNAAMSGFVHVGPVALAGEKADAGKLAFEDLVRGAELLLRRCVNLFGHRR</sequence>
<keyword evidence="5" id="KW-0378">Hydrolase</keyword>
<name>A0A4R0PD42_9HYPH</name>
<evidence type="ECO:0000256" key="3">
    <source>
        <dbReference type="ARBA" id="ARBA00022490"/>
    </source>
</evidence>
<keyword evidence="6" id="KW-0788">Thiol protease</keyword>
<dbReference type="PIRSF" id="PIRSF015592">
    <property type="entry name" value="Prld-crbxl_pptds"/>
    <property type="match status" value="1"/>
</dbReference>
<dbReference type="Gene3D" id="3.40.630.20">
    <property type="entry name" value="Peptidase C15, pyroglutamyl peptidase I-like"/>
    <property type="match status" value="1"/>
</dbReference>
<evidence type="ECO:0000256" key="4">
    <source>
        <dbReference type="ARBA" id="ARBA00022670"/>
    </source>
</evidence>
<gene>
    <name evidence="9" type="ORF">E0D97_09700</name>
</gene>
<evidence type="ECO:0000256" key="1">
    <source>
        <dbReference type="ARBA" id="ARBA00006641"/>
    </source>
</evidence>
<comment type="similarity">
    <text evidence="1">Belongs to the peptidase C15 family.</text>
</comment>
<dbReference type="SUPFAM" id="SSF53182">
    <property type="entry name" value="Pyrrolidone carboxyl peptidase (pyroglutamate aminopeptidase)"/>
    <property type="match status" value="1"/>
</dbReference>
<dbReference type="Proteomes" id="UP000291301">
    <property type="component" value="Unassembled WGS sequence"/>
</dbReference>
<dbReference type="GO" id="GO:0005829">
    <property type="term" value="C:cytosol"/>
    <property type="evidence" value="ECO:0007669"/>
    <property type="project" value="InterPro"/>
</dbReference>
<dbReference type="Pfam" id="PF01470">
    <property type="entry name" value="Peptidase_C15"/>
    <property type="match status" value="1"/>
</dbReference>
<dbReference type="GO" id="GO:0016920">
    <property type="term" value="F:pyroglutamyl-peptidase activity"/>
    <property type="evidence" value="ECO:0007669"/>
    <property type="project" value="InterPro"/>
</dbReference>
<dbReference type="AlphaFoldDB" id="A0A4R0PD42"/>
<dbReference type="InterPro" id="IPR036440">
    <property type="entry name" value="Peptidase_C15-like_sf"/>
</dbReference>
<protein>
    <recommendedName>
        <fullName evidence="2">Pyrrolidone-carboxylate peptidase</fullName>
    </recommendedName>
    <alternativeName>
        <fullName evidence="7">5-oxoprolyl-peptidase</fullName>
    </alternativeName>
    <alternativeName>
        <fullName evidence="8">Pyroglutamyl-peptidase I</fullName>
    </alternativeName>
</protein>
<organism evidence="9 10">
    <name type="scientific">Oricola cellulosilytica</name>
    <dbReference type="NCBI Taxonomy" id="1429082"/>
    <lineage>
        <taxon>Bacteria</taxon>
        <taxon>Pseudomonadati</taxon>
        <taxon>Pseudomonadota</taxon>
        <taxon>Alphaproteobacteria</taxon>
        <taxon>Hyphomicrobiales</taxon>
        <taxon>Ahrensiaceae</taxon>
        <taxon>Oricola</taxon>
    </lineage>
</organism>
<keyword evidence="10" id="KW-1185">Reference proteome</keyword>